<keyword evidence="1" id="KW-0175">Coiled coil</keyword>
<keyword evidence="3" id="KW-0378">Hydrolase</keyword>
<dbReference type="AlphaFoldDB" id="A0A0E3WF76"/>
<accession>A0A0E3WF76</accession>
<dbReference type="InterPro" id="IPR027417">
    <property type="entry name" value="P-loop_NTPase"/>
</dbReference>
<feature type="coiled-coil region" evidence="1">
    <location>
        <begin position="301"/>
        <end position="353"/>
    </location>
</feature>
<reference evidence="4" key="1">
    <citation type="submission" date="2015-03" db="EMBL/GenBank/DDBJ databases">
        <authorList>
            <person name="Urmite Genomes"/>
        </authorList>
    </citation>
    <scope>NUCLEOTIDE SEQUENCE [LARGE SCALE GENOMIC DNA]</scope>
    <source>
        <strain evidence="4">FF10</strain>
    </source>
</reference>
<dbReference type="InterPro" id="IPR014001">
    <property type="entry name" value="Helicase_ATP-bd"/>
</dbReference>
<feature type="domain" description="Helicase ATP-binding" evidence="2">
    <location>
        <begin position="13"/>
        <end position="179"/>
    </location>
</feature>
<dbReference type="InterPro" id="IPR000330">
    <property type="entry name" value="SNF2_N"/>
</dbReference>
<dbReference type="STRING" id="1608583.BN1356_01357"/>
<dbReference type="Gene3D" id="3.40.50.300">
    <property type="entry name" value="P-loop containing nucleotide triphosphate hydrolases"/>
    <property type="match status" value="1"/>
</dbReference>
<keyword evidence="3" id="KW-0347">Helicase</keyword>
<organism evidence="3 4">
    <name type="scientific">Streptococcus varani</name>
    <dbReference type="NCBI Taxonomy" id="1608583"/>
    <lineage>
        <taxon>Bacteria</taxon>
        <taxon>Bacillati</taxon>
        <taxon>Bacillota</taxon>
        <taxon>Bacilli</taxon>
        <taxon>Lactobacillales</taxon>
        <taxon>Streptococcaceae</taxon>
        <taxon>Streptococcus</taxon>
    </lineage>
</organism>
<evidence type="ECO:0000256" key="1">
    <source>
        <dbReference type="SAM" id="Coils"/>
    </source>
</evidence>
<dbReference type="Gene3D" id="3.40.50.10810">
    <property type="entry name" value="Tandem AAA-ATPase domain"/>
    <property type="match status" value="1"/>
</dbReference>
<dbReference type="GO" id="GO:0004386">
    <property type="term" value="F:helicase activity"/>
    <property type="evidence" value="ECO:0007669"/>
    <property type="project" value="UniProtKB-KW"/>
</dbReference>
<dbReference type="EMBL" id="CTEN01000003">
    <property type="protein sequence ID" value="CQR25014.1"/>
    <property type="molecule type" value="Genomic_DNA"/>
</dbReference>
<dbReference type="OrthoDB" id="9760715at2"/>
<name>A0A0E3WF76_9STRE</name>
<dbReference type="PANTHER" id="PTHR10799">
    <property type="entry name" value="SNF2/RAD54 HELICASE FAMILY"/>
    <property type="match status" value="1"/>
</dbReference>
<dbReference type="RefSeq" id="WP_093650609.1">
    <property type="nucleotide sequence ID" value="NZ_CTEN01000003.1"/>
</dbReference>
<gene>
    <name evidence="3" type="ORF">BN1356_01357</name>
</gene>
<dbReference type="SUPFAM" id="SSF52540">
    <property type="entry name" value="P-loop containing nucleoside triphosphate hydrolases"/>
    <property type="match status" value="2"/>
</dbReference>
<dbReference type="InterPro" id="IPR038718">
    <property type="entry name" value="SNF2-like_sf"/>
</dbReference>
<keyword evidence="4" id="KW-1185">Reference proteome</keyword>
<dbReference type="SMART" id="SM00487">
    <property type="entry name" value="DEXDc"/>
    <property type="match status" value="1"/>
</dbReference>
<dbReference type="Pfam" id="PF00176">
    <property type="entry name" value="SNF2-rel_dom"/>
    <property type="match status" value="1"/>
</dbReference>
<keyword evidence="3" id="KW-0067">ATP-binding</keyword>
<protein>
    <submittedName>
        <fullName evidence="3">Prophage LambdaSa04, SNF2 family helicase</fullName>
    </submittedName>
</protein>
<evidence type="ECO:0000259" key="2">
    <source>
        <dbReference type="PROSITE" id="PS51192"/>
    </source>
</evidence>
<keyword evidence="3" id="KW-0547">Nucleotide-binding</keyword>
<evidence type="ECO:0000313" key="4">
    <source>
        <dbReference type="Proteomes" id="UP000198604"/>
    </source>
</evidence>
<proteinExistence type="predicted"/>
<dbReference type="PROSITE" id="PS51192">
    <property type="entry name" value="HELICASE_ATP_BIND_1"/>
    <property type="match status" value="1"/>
</dbReference>
<evidence type="ECO:0000313" key="3">
    <source>
        <dbReference type="EMBL" id="CQR25014.1"/>
    </source>
</evidence>
<dbReference type="GO" id="GO:0005524">
    <property type="term" value="F:ATP binding"/>
    <property type="evidence" value="ECO:0007669"/>
    <property type="project" value="InterPro"/>
</dbReference>
<sequence length="458" mass="52691">MQLKLHDYQEVTKDFIIRTPYVAVILDMGMGKTATTLSAINNLMFDRYEVSKVLVIAPLRVANTVWSDEIEQWEELKHLRYSKIVGTPKQRKAALEKDVDIYIVNRENLPWLVEQCNPYFKWDMVIIDELSSFKSWQSKRFKSFMAMRPYMKRVVGLTGTPSSNGLMDLFAEFKVIDGGERLGRFIGEYRSRYFDEGRRNGNIIYEYIPMDYAECQIYDKIDDITISMKAMDYLEMPELISTKKSVKLTDKEKACYIQFKKEYVLSDLENSEVTAANAASLSNKLVQMANGAVYSDDHEVVSLHDQKLDALEDILEAANDEPVLVAYWFKHDLQRIEERLAKLKIKSTVLKTEDDIREWNKGNITVGLLHPASAGHGLNLQKGGHHLVWFGLTWSLELYQQTNARLWRQGQQAETVVIQHIVTEGTIDEEILKALENKDAQQSRLIEAVRAEIGGRDG</sequence>
<dbReference type="Proteomes" id="UP000198604">
    <property type="component" value="Unassembled WGS sequence"/>
</dbReference>